<protein>
    <submittedName>
        <fullName evidence="1">Uncharacterized protein</fullName>
    </submittedName>
</protein>
<evidence type="ECO:0000313" key="1">
    <source>
        <dbReference type="EMBL" id="NEX23369.1"/>
    </source>
</evidence>
<comment type="caution">
    <text evidence="1">The sequence shown here is derived from an EMBL/GenBank/DDBJ whole genome shotgun (WGS) entry which is preliminary data.</text>
</comment>
<sequence length="71" mass="7775">MDGEAPRHPVLFEHNGLASPIRPLDQQRHVEFAEAFTQLLLQLILAQREDADMTPRSAAAAKANKVSAARG</sequence>
<keyword evidence="2" id="KW-1185">Reference proteome</keyword>
<name>A0A6P1E0E6_9GAMM</name>
<gene>
    <name evidence="1" type="ORF">G3480_24265</name>
</gene>
<evidence type="ECO:0000313" key="2">
    <source>
        <dbReference type="Proteomes" id="UP000471640"/>
    </source>
</evidence>
<reference evidence="1 2" key="2">
    <citation type="submission" date="2020-02" db="EMBL/GenBank/DDBJ databases">
        <title>Genome sequences of Thiorhodococcus mannitoliphagus and Thiorhodococcus minor, purple sulfur photosynthetic bacteria in the gammaproteobacterial family, Chromatiaceae.</title>
        <authorList>
            <person name="Aviles F.A."/>
            <person name="Meyer T.E."/>
            <person name="Kyndt J.A."/>
        </authorList>
    </citation>
    <scope>NUCLEOTIDE SEQUENCE [LARGE SCALE GENOMIC DNA]</scope>
    <source>
        <strain evidence="1 2">DSM 18266</strain>
    </source>
</reference>
<proteinExistence type="predicted"/>
<accession>A0A6P1E0E6</accession>
<organism evidence="1 2">
    <name type="scientific">Thiorhodococcus mannitoliphagus</name>
    <dbReference type="NCBI Taxonomy" id="329406"/>
    <lineage>
        <taxon>Bacteria</taxon>
        <taxon>Pseudomonadati</taxon>
        <taxon>Pseudomonadota</taxon>
        <taxon>Gammaproteobacteria</taxon>
        <taxon>Chromatiales</taxon>
        <taxon>Chromatiaceae</taxon>
        <taxon>Thiorhodococcus</taxon>
    </lineage>
</organism>
<dbReference type="Proteomes" id="UP000471640">
    <property type="component" value="Unassembled WGS sequence"/>
</dbReference>
<reference evidence="2" key="1">
    <citation type="journal article" date="2020" name="Microbiol. Resour. Announc.">
        <title>Draft Genome Sequences of Thiorhodococcus mannitoliphagus and Thiorhodococcus minor, Purple Sulfur Photosynthetic Bacteria in the Gammaproteobacterial Family Chromatiaceae.</title>
        <authorList>
            <person name="Aviles F.A."/>
            <person name="Meyer T.E."/>
            <person name="Kyndt J.A."/>
        </authorList>
    </citation>
    <scope>NUCLEOTIDE SEQUENCE [LARGE SCALE GENOMIC DNA]</scope>
    <source>
        <strain evidence="2">DSM 18266</strain>
    </source>
</reference>
<dbReference type="EMBL" id="JAAIJR010000193">
    <property type="protein sequence ID" value="NEX23369.1"/>
    <property type="molecule type" value="Genomic_DNA"/>
</dbReference>
<dbReference type="RefSeq" id="WP_164656803.1">
    <property type="nucleotide sequence ID" value="NZ_JAAIJR010000193.1"/>
</dbReference>
<dbReference type="AlphaFoldDB" id="A0A6P1E0E6"/>